<dbReference type="EMBL" id="JPKZ01002712">
    <property type="protein sequence ID" value="KHN75409.1"/>
    <property type="molecule type" value="Genomic_DNA"/>
</dbReference>
<feature type="binding site" evidence="7">
    <location>
        <position position="248"/>
    </location>
    <ligand>
        <name>Zn(2+)</name>
        <dbReference type="ChEBI" id="CHEBI:29105"/>
        <label>2</label>
        <note>catalytic</note>
    </ligand>
</feature>
<reference evidence="11 12" key="1">
    <citation type="submission" date="2014-11" db="EMBL/GenBank/DDBJ databases">
        <title>Genetic blueprint of the zoonotic pathogen Toxocara canis.</title>
        <authorList>
            <person name="Zhu X.-Q."/>
            <person name="Korhonen P.K."/>
            <person name="Cai H."/>
            <person name="Young N.D."/>
            <person name="Nejsum P."/>
            <person name="von Samson-Himmelstjerna G."/>
            <person name="Boag P.R."/>
            <person name="Tan P."/>
            <person name="Li Q."/>
            <person name="Min J."/>
            <person name="Yang Y."/>
            <person name="Wang X."/>
            <person name="Fang X."/>
            <person name="Hall R.S."/>
            <person name="Hofmann A."/>
            <person name="Sternberg P.W."/>
            <person name="Jex A.R."/>
            <person name="Gasser R.B."/>
        </authorList>
    </citation>
    <scope>NUCLEOTIDE SEQUENCE [LARGE SCALE GENOMIC DNA]</scope>
    <source>
        <strain evidence="11">PN_DK_2014</strain>
    </source>
</reference>
<protein>
    <submittedName>
        <fullName evidence="11">Matrix metalloproteinase-25</fullName>
    </submittedName>
</protein>
<name>A0A0B2V1R4_TOXCA</name>
<feature type="chain" id="PRO_5002095864" evidence="9">
    <location>
        <begin position="22"/>
        <end position="585"/>
    </location>
</feature>
<comment type="similarity">
    <text evidence="1">Belongs to the peptidase M10A family.</text>
</comment>
<feature type="binding site" evidence="7">
    <location>
        <position position="244"/>
    </location>
    <ligand>
        <name>Zn(2+)</name>
        <dbReference type="ChEBI" id="CHEBI:29105"/>
        <label>2</label>
        <note>catalytic</note>
    </ligand>
</feature>
<feature type="binding site" evidence="8">
    <location>
        <position position="184"/>
    </location>
    <ligand>
        <name>Ca(2+)</name>
        <dbReference type="ChEBI" id="CHEBI:29108"/>
        <label>2</label>
    </ligand>
</feature>
<feature type="binding site" evidence="8">
    <location>
        <position position="199"/>
    </location>
    <ligand>
        <name>Ca(2+)</name>
        <dbReference type="ChEBI" id="CHEBI:29108"/>
        <label>3</label>
    </ligand>
</feature>
<dbReference type="Gene3D" id="2.110.10.10">
    <property type="entry name" value="Hemopexin-like domain"/>
    <property type="match status" value="1"/>
</dbReference>
<comment type="cofactor">
    <cofactor evidence="8">
        <name>Ca(2+)</name>
        <dbReference type="ChEBI" id="CHEBI:29108"/>
    </cofactor>
    <text evidence="8">Can bind about 5 Ca(2+) ions per subunit.</text>
</comment>
<comment type="cofactor">
    <cofactor evidence="8">
        <name>Zn(2+)</name>
        <dbReference type="ChEBI" id="CHEBI:29105"/>
    </cofactor>
    <text evidence="8">Binds 2 Zn(2+) ions per subunit.</text>
</comment>
<dbReference type="OrthoDB" id="406838at2759"/>
<dbReference type="Pfam" id="PF00413">
    <property type="entry name" value="Peptidase_M10"/>
    <property type="match status" value="2"/>
</dbReference>
<dbReference type="PRINTS" id="PR00138">
    <property type="entry name" value="MATRIXIN"/>
</dbReference>
<sequence>MLKHLTFVCILHETLVHSCFSTSGASSRYDQIYQFRRIPAKFGTKINIDDDAKQYLETFGYLRPTRTVSDAPTNDVPITSRQLKNAVAKFQKLIGIPQSGVLDDTTREAMLLKRCARKDLADETNYVRGKNLLWNKLNLSWNISSFPSSLPKSRTREAFEKMFEVWRTHGLFDFIEVGDKNKADIAITFDPASSRWPPDRTNTAIAYATGPILSRISLNNDLNWSYDDDDKNQNVTDITPVILHTIGHVLGLGHSSSPDSIMYPIFENRKPLRVSESTKMPKLNDMDIVAIRHLYGTIKLSILNAYYDNVTDITPVILHTIGHVLGLGHSSSPDSIMYPIFENRKPLRVSESTKMPKLNDMDIVAIRHLYGLSATTTSVKFEATTTAEPELPPSDEDCPKELESATQVHGDTYLFRSGYAWQLRERNLIKGAVRIANLFQRGPPNVNASVTRGDLTVLFHERTLYGYSVDETSGTFSLAEGWPKQLHKRVLFFPEAAFPLANGSVVLLSGDVFVTYDLDLNRPLFFGDKNTSFPNLPDGLRSGIPLHRGSDDLYRLFTSDTVYEYDSRIQEIISSESLKTYVVCS</sequence>
<dbReference type="InterPro" id="IPR002477">
    <property type="entry name" value="Peptidoglycan-bd-like"/>
</dbReference>
<organism evidence="11 12">
    <name type="scientific">Toxocara canis</name>
    <name type="common">Canine roundworm</name>
    <dbReference type="NCBI Taxonomy" id="6265"/>
    <lineage>
        <taxon>Eukaryota</taxon>
        <taxon>Metazoa</taxon>
        <taxon>Ecdysozoa</taxon>
        <taxon>Nematoda</taxon>
        <taxon>Chromadorea</taxon>
        <taxon>Rhabditida</taxon>
        <taxon>Spirurina</taxon>
        <taxon>Ascaridomorpha</taxon>
        <taxon>Ascaridoidea</taxon>
        <taxon>Toxocaridae</taxon>
        <taxon>Toxocara</taxon>
    </lineage>
</organism>
<evidence type="ECO:0000256" key="1">
    <source>
        <dbReference type="ARBA" id="ARBA00010370"/>
    </source>
</evidence>
<evidence type="ECO:0000313" key="12">
    <source>
        <dbReference type="Proteomes" id="UP000031036"/>
    </source>
</evidence>
<comment type="caution">
    <text evidence="11">The sequence shown here is derived from an EMBL/GenBank/DDBJ whole genome shotgun (WGS) entry which is preliminary data.</text>
</comment>
<dbReference type="AlphaFoldDB" id="A0A0B2V1R4"/>
<feature type="binding site" evidence="8">
    <location>
        <position position="262"/>
    </location>
    <ligand>
        <name>Zn(2+)</name>
        <dbReference type="ChEBI" id="CHEBI:29105"/>
        <label>2</label>
        <note>catalytic</note>
    </ligand>
</feature>
<dbReference type="InterPro" id="IPR001818">
    <property type="entry name" value="Pept_M10_metallopeptidase"/>
</dbReference>
<feature type="binding site" description="in inhibited form" evidence="8">
    <location>
        <position position="115"/>
    </location>
    <ligand>
        <name>Zn(2+)</name>
        <dbReference type="ChEBI" id="CHEBI:29105"/>
        <label>2</label>
        <note>catalytic</note>
    </ligand>
</feature>
<dbReference type="PANTHER" id="PTHR10201">
    <property type="entry name" value="MATRIX METALLOPROTEINASE"/>
    <property type="match status" value="1"/>
</dbReference>
<keyword evidence="3 7" id="KW-0479">Metal-binding</keyword>
<keyword evidence="12" id="KW-1185">Reference proteome</keyword>
<dbReference type="Pfam" id="PF01471">
    <property type="entry name" value="PG_binding_1"/>
    <property type="match status" value="1"/>
</dbReference>
<evidence type="ECO:0000259" key="10">
    <source>
        <dbReference type="SMART" id="SM00235"/>
    </source>
</evidence>
<dbReference type="SUPFAM" id="SSF50923">
    <property type="entry name" value="Hemopexin-like domain"/>
    <property type="match status" value="1"/>
</dbReference>
<evidence type="ECO:0000256" key="7">
    <source>
        <dbReference type="PIRSR" id="PIRSR001191-2"/>
    </source>
</evidence>
<dbReference type="PANTHER" id="PTHR10201:SF323">
    <property type="entry name" value="MATRIX METALLOPROTEINASE-21"/>
    <property type="match status" value="1"/>
</dbReference>
<dbReference type="InterPro" id="IPR021190">
    <property type="entry name" value="Pept_M10A"/>
</dbReference>
<evidence type="ECO:0000256" key="8">
    <source>
        <dbReference type="PIRSR" id="PIRSR621190-2"/>
    </source>
</evidence>
<dbReference type="SMART" id="SM00235">
    <property type="entry name" value="ZnMc"/>
    <property type="match status" value="1"/>
</dbReference>
<dbReference type="STRING" id="6265.A0A0B2V1R4"/>
<evidence type="ECO:0000256" key="3">
    <source>
        <dbReference type="ARBA" id="ARBA00022723"/>
    </source>
</evidence>
<feature type="signal peptide" evidence="9">
    <location>
        <begin position="1"/>
        <end position="21"/>
    </location>
</feature>
<dbReference type="SUPFAM" id="SSF47090">
    <property type="entry name" value="PGBD-like"/>
    <property type="match status" value="1"/>
</dbReference>
<keyword evidence="6" id="KW-0482">Metalloprotease</keyword>
<dbReference type="Gene3D" id="3.40.390.10">
    <property type="entry name" value="Collagenase (Catalytic Domain)"/>
    <property type="match status" value="2"/>
</dbReference>
<dbReference type="SUPFAM" id="SSF55486">
    <property type="entry name" value="Metalloproteases ('zincins'), catalytic domain"/>
    <property type="match status" value="2"/>
</dbReference>
<dbReference type="GO" id="GO:0004222">
    <property type="term" value="F:metalloendopeptidase activity"/>
    <property type="evidence" value="ECO:0007669"/>
    <property type="project" value="InterPro"/>
</dbReference>
<evidence type="ECO:0000256" key="6">
    <source>
        <dbReference type="ARBA" id="ARBA00023049"/>
    </source>
</evidence>
<proteinExistence type="inferred from homology"/>
<dbReference type="Proteomes" id="UP000031036">
    <property type="component" value="Unassembled WGS sequence"/>
</dbReference>
<accession>A0A0B2V1R4</accession>
<keyword evidence="4" id="KW-0378">Hydrolase</keyword>
<keyword evidence="5 7" id="KW-0862">Zinc</keyword>
<keyword evidence="2" id="KW-0645">Protease</keyword>
<gene>
    <name evidence="11" type="primary">Mmp25</name>
    <name evidence="11" type="ORF">Tcan_14414</name>
</gene>
<feature type="binding site" evidence="7">
    <location>
        <position position="254"/>
    </location>
    <ligand>
        <name>Zn(2+)</name>
        <dbReference type="ChEBI" id="CHEBI:29105"/>
        <label>2</label>
        <note>catalytic</note>
    </ligand>
</feature>
<dbReference type="InterPro" id="IPR006026">
    <property type="entry name" value="Peptidase_Metallo"/>
</dbReference>
<dbReference type="InterPro" id="IPR036375">
    <property type="entry name" value="Hemopexin-like_dom_sf"/>
</dbReference>
<dbReference type="InterPro" id="IPR024079">
    <property type="entry name" value="MetalloPept_cat_dom_sf"/>
</dbReference>
<dbReference type="OMA" id="WRCANND"/>
<keyword evidence="9" id="KW-0732">Signal</keyword>
<dbReference type="GO" id="GO:0006508">
    <property type="term" value="P:proteolysis"/>
    <property type="evidence" value="ECO:0007669"/>
    <property type="project" value="UniProtKB-KW"/>
</dbReference>
<evidence type="ECO:0000313" key="11">
    <source>
        <dbReference type="EMBL" id="KHN75409.1"/>
    </source>
</evidence>
<dbReference type="InterPro" id="IPR036365">
    <property type="entry name" value="PGBD-like_sf"/>
</dbReference>
<dbReference type="GO" id="GO:0031012">
    <property type="term" value="C:extracellular matrix"/>
    <property type="evidence" value="ECO:0007669"/>
    <property type="project" value="InterPro"/>
</dbReference>
<dbReference type="PIRSF" id="PIRSF001191">
    <property type="entry name" value="Peptidase_M10A_matrix"/>
    <property type="match status" value="1"/>
</dbReference>
<evidence type="ECO:0000256" key="9">
    <source>
        <dbReference type="SAM" id="SignalP"/>
    </source>
</evidence>
<evidence type="ECO:0000256" key="5">
    <source>
        <dbReference type="ARBA" id="ARBA00022833"/>
    </source>
</evidence>
<dbReference type="GO" id="GO:0008270">
    <property type="term" value="F:zinc ion binding"/>
    <property type="evidence" value="ECO:0007669"/>
    <property type="project" value="InterPro"/>
</dbReference>
<feature type="domain" description="Peptidase metallopeptidase" evidence="10">
    <location>
        <begin position="130"/>
        <end position="297"/>
    </location>
</feature>
<keyword evidence="8" id="KW-0106">Calcium</keyword>
<evidence type="ECO:0000256" key="4">
    <source>
        <dbReference type="ARBA" id="ARBA00022801"/>
    </source>
</evidence>
<evidence type="ECO:0000256" key="2">
    <source>
        <dbReference type="ARBA" id="ARBA00022670"/>
    </source>
</evidence>